<dbReference type="Gene3D" id="3.40.50.12780">
    <property type="entry name" value="N-terminal domain of ligase-like"/>
    <property type="match status" value="1"/>
</dbReference>
<keyword evidence="2" id="KW-0436">Ligase</keyword>
<dbReference type="PROSITE" id="PS00455">
    <property type="entry name" value="AMP_BINDING"/>
    <property type="match status" value="1"/>
</dbReference>
<evidence type="ECO:0000313" key="8">
    <source>
        <dbReference type="EMBL" id="PJK28198.1"/>
    </source>
</evidence>
<dbReference type="SUPFAM" id="SSF56801">
    <property type="entry name" value="Acetyl-CoA synthetase-like"/>
    <property type="match status" value="1"/>
</dbReference>
<accession>A0A2M9FXK7</accession>
<feature type="domain" description="AMP-binding enzyme C-terminal" evidence="7">
    <location>
        <begin position="449"/>
        <end position="524"/>
    </location>
</feature>
<comment type="caution">
    <text evidence="8">The sequence shown here is derived from an EMBL/GenBank/DDBJ whole genome shotgun (WGS) entry which is preliminary data.</text>
</comment>
<sequence>MGEWFAKRRIGDLPKRAAALWGGRLALVHEGRRFTYGEFDREVDRVAKGLMGLGVQAGEKVAVWMTNCPEFMFLTYAVTKVGAVLVPLNTRYRTADLGYAVGQSDSVMMIAVERSGPVDYREMMAACLAGYSRDGDRISHPEYPKLRQTVMLGAPLEHGLGWDDLIAAGEAVSDEQLSARAAAVDPDAPWVIAYTSGTTGNPKGVLHNHICLRMIQERALLWSYAERDIHLCYLPLFHLYGLSEAALVAIMTGAAMVMTTAFDPDEAIGLVESERVTVLHGFDTHYADLLAAKKRTGADTSSLRLATFPSGVENSIPVARRTEKELCHVVSGYGMSETWAYITSSRLMDPMAMRTDASGVPMPDIQVDIVDPETGEPSAIDAPGEIRVRGYSVMMGYYNKPEATAESYDADGRFCTGDMALMRGDGYMRFMGRYKDMLKVGGENVSPAEVEAYLMELSGVEQAAVVGQPDPRLAEVPVAFIVPERGANLTETSVIEHCKGRIASYKIPRRVIFTDGLPMTPSGKIQKFKLRAQLDA</sequence>
<dbReference type="GO" id="GO:0006631">
    <property type="term" value="P:fatty acid metabolic process"/>
    <property type="evidence" value="ECO:0007669"/>
    <property type="project" value="TreeGrafter"/>
</dbReference>
<dbReference type="AlphaFoldDB" id="A0A2M9FXK7"/>
<dbReference type="PANTHER" id="PTHR43201:SF5">
    <property type="entry name" value="MEDIUM-CHAIN ACYL-COA LIGASE ACSF2, MITOCHONDRIAL"/>
    <property type="match status" value="1"/>
</dbReference>
<protein>
    <recommendedName>
        <fullName evidence="5">3-methylmercaptopropionyl-CoA ligase</fullName>
        <ecNumber evidence="4">6.2.1.44</ecNumber>
    </recommendedName>
</protein>
<dbReference type="InterPro" id="IPR020845">
    <property type="entry name" value="AMP-binding_CS"/>
</dbReference>
<dbReference type="InterPro" id="IPR025110">
    <property type="entry name" value="AMP-bd_C"/>
</dbReference>
<evidence type="ECO:0000256" key="3">
    <source>
        <dbReference type="ARBA" id="ARBA00051915"/>
    </source>
</evidence>
<evidence type="ECO:0000256" key="1">
    <source>
        <dbReference type="ARBA" id="ARBA00006432"/>
    </source>
</evidence>
<feature type="domain" description="AMP-dependent synthetase/ligase" evidence="6">
    <location>
        <begin position="16"/>
        <end position="398"/>
    </location>
</feature>
<organism evidence="8 9">
    <name type="scientific">Minwuia thermotolerans</name>
    <dbReference type="NCBI Taxonomy" id="2056226"/>
    <lineage>
        <taxon>Bacteria</taxon>
        <taxon>Pseudomonadati</taxon>
        <taxon>Pseudomonadota</taxon>
        <taxon>Alphaproteobacteria</taxon>
        <taxon>Minwuiales</taxon>
        <taxon>Minwuiaceae</taxon>
        <taxon>Minwuia</taxon>
    </lineage>
</organism>
<dbReference type="OrthoDB" id="9803968at2"/>
<dbReference type="Pfam" id="PF00501">
    <property type="entry name" value="AMP-binding"/>
    <property type="match status" value="1"/>
</dbReference>
<dbReference type="RefSeq" id="WP_109794645.1">
    <property type="nucleotide sequence ID" value="NZ_PHIG01000047.1"/>
</dbReference>
<name>A0A2M9FXK7_9PROT</name>
<evidence type="ECO:0000259" key="7">
    <source>
        <dbReference type="Pfam" id="PF13193"/>
    </source>
</evidence>
<dbReference type="InterPro" id="IPR042099">
    <property type="entry name" value="ANL_N_sf"/>
</dbReference>
<evidence type="ECO:0000256" key="5">
    <source>
        <dbReference type="ARBA" id="ARBA00067668"/>
    </source>
</evidence>
<evidence type="ECO:0000259" key="6">
    <source>
        <dbReference type="Pfam" id="PF00501"/>
    </source>
</evidence>
<dbReference type="GO" id="GO:0031956">
    <property type="term" value="F:medium-chain fatty acid-CoA ligase activity"/>
    <property type="evidence" value="ECO:0007669"/>
    <property type="project" value="TreeGrafter"/>
</dbReference>
<evidence type="ECO:0000256" key="4">
    <source>
        <dbReference type="ARBA" id="ARBA00066616"/>
    </source>
</evidence>
<dbReference type="Pfam" id="PF13193">
    <property type="entry name" value="AMP-binding_C"/>
    <property type="match status" value="1"/>
</dbReference>
<gene>
    <name evidence="8" type="ORF">CVT23_17620</name>
</gene>
<dbReference type="InterPro" id="IPR000873">
    <property type="entry name" value="AMP-dep_synth/lig_dom"/>
</dbReference>
<keyword evidence="9" id="KW-1185">Reference proteome</keyword>
<dbReference type="Gene3D" id="3.30.300.30">
    <property type="match status" value="1"/>
</dbReference>
<dbReference type="InterPro" id="IPR045851">
    <property type="entry name" value="AMP-bd_C_sf"/>
</dbReference>
<dbReference type="EMBL" id="PHIG01000047">
    <property type="protein sequence ID" value="PJK28198.1"/>
    <property type="molecule type" value="Genomic_DNA"/>
</dbReference>
<dbReference type="EC" id="6.2.1.44" evidence="4"/>
<dbReference type="PANTHER" id="PTHR43201">
    <property type="entry name" value="ACYL-COA SYNTHETASE"/>
    <property type="match status" value="1"/>
</dbReference>
<comment type="catalytic activity">
    <reaction evidence="3">
        <text>3-(methylsulfanyl)propanoate + ATP + CoA = 3-(methylsulfanyl)propanoyl-CoA + AMP + diphosphate</text>
        <dbReference type="Rhea" id="RHEA:43052"/>
        <dbReference type="ChEBI" id="CHEBI:30616"/>
        <dbReference type="ChEBI" id="CHEBI:33019"/>
        <dbReference type="ChEBI" id="CHEBI:49016"/>
        <dbReference type="ChEBI" id="CHEBI:57287"/>
        <dbReference type="ChEBI" id="CHEBI:82815"/>
        <dbReference type="ChEBI" id="CHEBI:456215"/>
        <dbReference type="EC" id="6.2.1.44"/>
    </reaction>
    <physiologicalReaction direction="left-to-right" evidence="3">
        <dbReference type="Rhea" id="RHEA:43053"/>
    </physiologicalReaction>
</comment>
<dbReference type="Proteomes" id="UP000229498">
    <property type="component" value="Unassembled WGS sequence"/>
</dbReference>
<dbReference type="FunFam" id="3.30.300.30:FF:000008">
    <property type="entry name" value="2,3-dihydroxybenzoate-AMP ligase"/>
    <property type="match status" value="1"/>
</dbReference>
<comment type="similarity">
    <text evidence="1">Belongs to the ATP-dependent AMP-binding enzyme family.</text>
</comment>
<proteinExistence type="inferred from homology"/>
<evidence type="ECO:0000256" key="2">
    <source>
        <dbReference type="ARBA" id="ARBA00022598"/>
    </source>
</evidence>
<evidence type="ECO:0000313" key="9">
    <source>
        <dbReference type="Proteomes" id="UP000229498"/>
    </source>
</evidence>
<reference evidence="8 9" key="1">
    <citation type="submission" date="2017-11" db="EMBL/GenBank/DDBJ databases">
        <title>Draft genome sequence of Rhizobiales bacterium SY3-13.</title>
        <authorList>
            <person name="Sun C."/>
        </authorList>
    </citation>
    <scope>NUCLEOTIDE SEQUENCE [LARGE SCALE GENOMIC DNA]</scope>
    <source>
        <strain evidence="8 9">SY3-13</strain>
    </source>
</reference>